<feature type="transmembrane region" description="Helical" evidence="1">
    <location>
        <begin position="47"/>
        <end position="67"/>
    </location>
</feature>
<protein>
    <recommendedName>
        <fullName evidence="4">Transmembrane protein</fullName>
    </recommendedName>
</protein>
<dbReference type="RefSeq" id="XP_004031017.1">
    <property type="nucleotide sequence ID" value="XM_004030969.1"/>
</dbReference>
<dbReference type="GeneID" id="14905902"/>
<sequence>MFLHFLIQKEIRTLLQILISFGKKLVLQRKSKKKMHICFLNRLIGQIKIEFLLQISLLLLIMKQMLFKIIKLNIFRESIVENLIKQYLLLMIQWILLRKKILIQKLRVSFIRKVDKCILLISNINYKTSKQI</sequence>
<keyword evidence="1" id="KW-0472">Membrane</keyword>
<gene>
    <name evidence="2" type="ORF">IMG5_148620</name>
</gene>
<keyword evidence="3" id="KW-1185">Reference proteome</keyword>
<dbReference type="EMBL" id="GL984106">
    <property type="protein sequence ID" value="EGR29781.1"/>
    <property type="molecule type" value="Genomic_DNA"/>
</dbReference>
<reference evidence="2 3" key="1">
    <citation type="submission" date="2011-07" db="EMBL/GenBank/DDBJ databases">
        <authorList>
            <person name="Coyne R."/>
            <person name="Brami D."/>
            <person name="Johnson J."/>
            <person name="Hostetler J."/>
            <person name="Hannick L."/>
            <person name="Clark T."/>
            <person name="Cassidy-Hanley D."/>
            <person name="Inman J."/>
        </authorList>
    </citation>
    <scope>NUCLEOTIDE SEQUENCE [LARGE SCALE GENOMIC DNA]</scope>
    <source>
        <strain evidence="2 3">G5</strain>
    </source>
</reference>
<keyword evidence="1" id="KW-1133">Transmembrane helix</keyword>
<name>G0QYB8_ICHMU</name>
<evidence type="ECO:0000256" key="1">
    <source>
        <dbReference type="SAM" id="Phobius"/>
    </source>
</evidence>
<dbReference type="AlphaFoldDB" id="G0QYB8"/>
<evidence type="ECO:0008006" key="4">
    <source>
        <dbReference type="Google" id="ProtNLM"/>
    </source>
</evidence>
<keyword evidence="1" id="KW-0812">Transmembrane</keyword>
<dbReference type="Proteomes" id="UP000008983">
    <property type="component" value="Unassembled WGS sequence"/>
</dbReference>
<evidence type="ECO:0000313" key="2">
    <source>
        <dbReference type="EMBL" id="EGR29781.1"/>
    </source>
</evidence>
<accession>G0QYB8</accession>
<organism evidence="2 3">
    <name type="scientific">Ichthyophthirius multifiliis</name>
    <name type="common">White spot disease agent</name>
    <name type="synonym">Ich</name>
    <dbReference type="NCBI Taxonomy" id="5932"/>
    <lineage>
        <taxon>Eukaryota</taxon>
        <taxon>Sar</taxon>
        <taxon>Alveolata</taxon>
        <taxon>Ciliophora</taxon>
        <taxon>Intramacronucleata</taxon>
        <taxon>Oligohymenophorea</taxon>
        <taxon>Hymenostomatida</taxon>
        <taxon>Ophryoglenina</taxon>
        <taxon>Ichthyophthirius</taxon>
    </lineage>
</organism>
<proteinExistence type="predicted"/>
<dbReference type="InParanoid" id="G0QYB8"/>
<evidence type="ECO:0000313" key="3">
    <source>
        <dbReference type="Proteomes" id="UP000008983"/>
    </source>
</evidence>